<dbReference type="GO" id="GO:0045150">
    <property type="term" value="P:acetoin catabolic process"/>
    <property type="evidence" value="ECO:0007669"/>
    <property type="project" value="InterPro"/>
</dbReference>
<feature type="binding site" evidence="7">
    <location>
        <position position="87"/>
    </location>
    <ligand>
        <name>NAD(+)</name>
        <dbReference type="ChEBI" id="CHEBI:57540"/>
    </ligand>
</feature>
<dbReference type="InterPro" id="IPR036291">
    <property type="entry name" value="NAD(P)-bd_dom_sf"/>
</dbReference>
<evidence type="ECO:0000313" key="10">
    <source>
        <dbReference type="Proteomes" id="UP001237156"/>
    </source>
</evidence>
<dbReference type="PRINTS" id="PR00081">
    <property type="entry name" value="GDHRDH"/>
</dbReference>
<dbReference type="Gene3D" id="3.40.50.720">
    <property type="entry name" value="NAD(P)-binding Rossmann-like Domain"/>
    <property type="match status" value="1"/>
</dbReference>
<protein>
    <recommendedName>
        <fullName evidence="2">diacetyl reductase [(S)-acetoin forming]</fullName>
        <ecNumber evidence="2">1.1.1.304</ecNumber>
    </recommendedName>
</protein>
<dbReference type="InterPro" id="IPR002347">
    <property type="entry name" value="SDR_fam"/>
</dbReference>
<proteinExistence type="inferred from homology"/>
<comment type="catalytic activity">
    <reaction evidence="5">
        <text>(S)-acetoin + NAD(+) = diacetyl + NADH + H(+)</text>
        <dbReference type="Rhea" id="RHEA:27286"/>
        <dbReference type="ChEBI" id="CHEBI:15378"/>
        <dbReference type="ChEBI" id="CHEBI:15687"/>
        <dbReference type="ChEBI" id="CHEBI:16583"/>
        <dbReference type="ChEBI" id="CHEBI:57540"/>
        <dbReference type="ChEBI" id="CHEBI:57945"/>
        <dbReference type="EC" id="1.1.1.304"/>
    </reaction>
</comment>
<organism evidence="9 10">
    <name type="scientific">Ottowia cancrivicina</name>
    <dbReference type="NCBI Taxonomy" id="3040346"/>
    <lineage>
        <taxon>Bacteria</taxon>
        <taxon>Pseudomonadati</taxon>
        <taxon>Pseudomonadota</taxon>
        <taxon>Betaproteobacteria</taxon>
        <taxon>Burkholderiales</taxon>
        <taxon>Comamonadaceae</taxon>
        <taxon>Ottowia</taxon>
    </lineage>
</organism>
<dbReference type="NCBIfam" id="TIGR02415">
    <property type="entry name" value="23BDH"/>
    <property type="match status" value="1"/>
</dbReference>
<reference evidence="9 10" key="1">
    <citation type="submission" date="2023-04" db="EMBL/GenBank/DDBJ databases">
        <title>Ottowia paracancer sp. nov., isolated from human stomach.</title>
        <authorList>
            <person name="Song Y."/>
        </authorList>
    </citation>
    <scope>NUCLEOTIDE SEQUENCE [LARGE SCALE GENOMIC DNA]</scope>
    <source>
        <strain evidence="9 10">10c7w1</strain>
    </source>
</reference>
<dbReference type="EC" id="1.1.1.304" evidence="2"/>
<accession>A0AAW6RI71</accession>
<evidence type="ECO:0000256" key="5">
    <source>
        <dbReference type="ARBA" id="ARBA00047315"/>
    </source>
</evidence>
<keyword evidence="10" id="KW-1185">Reference proteome</keyword>
<dbReference type="PROSITE" id="PS00061">
    <property type="entry name" value="ADH_SHORT"/>
    <property type="match status" value="1"/>
</dbReference>
<dbReference type="InterPro" id="IPR014007">
    <property type="entry name" value="23BDH"/>
</dbReference>
<evidence type="ECO:0000256" key="4">
    <source>
        <dbReference type="ARBA" id="ARBA00023027"/>
    </source>
</evidence>
<sequence>MTEKVAVITGSGDGLGKGIAQRLAQDGFRIVLSDINAATLEKTEAEFKSAGQAVTAFRGDVSRREDQFALVQHAVQAFGRIDVFVNNAGIEDVMPLDKVTAADFDRVFGINVKGVLFGIQAAAEQMKKQGGDRICKIINAASIAAHESYDLLGVYCASKHAVRSLTVTAAKELAPYKITVNAYCPGVAGTRMWDRIDEEMAKIHGWQPGEAFKRFSSGILMGRPQVPADVASLVHYLASPDSDYMTGQAVLIDGGMVFR</sequence>
<name>A0AAW6RI71_9BURK</name>
<evidence type="ECO:0000256" key="2">
    <source>
        <dbReference type="ARBA" id="ARBA00012848"/>
    </source>
</evidence>
<dbReference type="NCBIfam" id="NF005559">
    <property type="entry name" value="PRK07231.1"/>
    <property type="match status" value="1"/>
</dbReference>
<feature type="binding site" evidence="7">
    <location>
        <begin position="185"/>
        <end position="190"/>
    </location>
    <ligand>
        <name>NAD(+)</name>
        <dbReference type="ChEBI" id="CHEBI:57540"/>
    </ligand>
</feature>
<feature type="binding site" evidence="7">
    <location>
        <position position="159"/>
    </location>
    <ligand>
        <name>NAD(+)</name>
        <dbReference type="ChEBI" id="CHEBI:57540"/>
    </ligand>
</feature>
<evidence type="ECO:0000256" key="8">
    <source>
        <dbReference type="RuleBase" id="RU000363"/>
    </source>
</evidence>
<dbReference type="FunFam" id="3.40.50.720:FF:000084">
    <property type="entry name" value="Short-chain dehydrogenase reductase"/>
    <property type="match status" value="1"/>
</dbReference>
<dbReference type="AlphaFoldDB" id="A0AAW6RI71"/>
<dbReference type="EMBL" id="JARVII010000017">
    <property type="protein sequence ID" value="MDG9699824.1"/>
    <property type="molecule type" value="Genomic_DNA"/>
</dbReference>
<dbReference type="Proteomes" id="UP001237156">
    <property type="component" value="Unassembled WGS sequence"/>
</dbReference>
<dbReference type="PANTHER" id="PTHR42760:SF121">
    <property type="entry name" value="3-OXOACYL-(ACYL-CARRIER-PROTEIN) REDUCTASE"/>
    <property type="match status" value="1"/>
</dbReference>
<keyword evidence="4 7" id="KW-0520">NAD</keyword>
<feature type="active site" description="Proton acceptor" evidence="6">
    <location>
        <position position="155"/>
    </location>
</feature>
<evidence type="ECO:0000256" key="6">
    <source>
        <dbReference type="PIRSR" id="PIRSR614007-1"/>
    </source>
</evidence>
<dbReference type="Pfam" id="PF00106">
    <property type="entry name" value="adh_short"/>
    <property type="match status" value="1"/>
</dbReference>
<keyword evidence="3" id="KW-0560">Oxidoreductase</keyword>
<dbReference type="GO" id="GO:0006633">
    <property type="term" value="P:fatty acid biosynthetic process"/>
    <property type="evidence" value="ECO:0007669"/>
    <property type="project" value="TreeGrafter"/>
</dbReference>
<evidence type="ECO:0000256" key="3">
    <source>
        <dbReference type="ARBA" id="ARBA00023002"/>
    </source>
</evidence>
<dbReference type="RefSeq" id="WP_279524655.1">
    <property type="nucleotide sequence ID" value="NZ_JARVII010000017.1"/>
</dbReference>
<evidence type="ECO:0000313" key="9">
    <source>
        <dbReference type="EMBL" id="MDG9699824.1"/>
    </source>
</evidence>
<feature type="binding site" evidence="7">
    <location>
        <position position="155"/>
    </location>
    <ligand>
        <name>NAD(+)</name>
        <dbReference type="ChEBI" id="CHEBI:57540"/>
    </ligand>
</feature>
<dbReference type="PRINTS" id="PR00080">
    <property type="entry name" value="SDRFAMILY"/>
</dbReference>
<dbReference type="InterPro" id="IPR020904">
    <property type="entry name" value="Sc_DH/Rdtase_CS"/>
</dbReference>
<comment type="similarity">
    <text evidence="1 8">Belongs to the short-chain dehydrogenases/reductases (SDR) family.</text>
</comment>
<gene>
    <name evidence="9" type="ORF">QB898_08905</name>
</gene>
<dbReference type="GO" id="GO:0048038">
    <property type="term" value="F:quinone binding"/>
    <property type="evidence" value="ECO:0007669"/>
    <property type="project" value="TreeGrafter"/>
</dbReference>
<feature type="binding site" evidence="7">
    <location>
        <position position="34"/>
    </location>
    <ligand>
        <name>NAD(+)</name>
        <dbReference type="ChEBI" id="CHEBI:57540"/>
    </ligand>
</feature>
<dbReference type="GO" id="GO:0052588">
    <property type="term" value="F:diacetyl reductase ((S)-acetoin forming) (NAD+) activity"/>
    <property type="evidence" value="ECO:0007669"/>
    <property type="project" value="UniProtKB-EC"/>
</dbReference>
<dbReference type="SUPFAM" id="SSF51735">
    <property type="entry name" value="NAD(P)-binding Rossmann-fold domains"/>
    <property type="match status" value="1"/>
</dbReference>
<dbReference type="PANTHER" id="PTHR42760">
    <property type="entry name" value="SHORT-CHAIN DEHYDROGENASES/REDUCTASES FAMILY MEMBER"/>
    <property type="match status" value="1"/>
</dbReference>
<evidence type="ECO:0000256" key="1">
    <source>
        <dbReference type="ARBA" id="ARBA00006484"/>
    </source>
</evidence>
<evidence type="ECO:0000256" key="7">
    <source>
        <dbReference type="PIRSR" id="PIRSR614007-2"/>
    </source>
</evidence>
<feature type="binding site" evidence="7">
    <location>
        <begin position="60"/>
        <end position="61"/>
    </location>
    <ligand>
        <name>NAD(+)</name>
        <dbReference type="ChEBI" id="CHEBI:57540"/>
    </ligand>
</feature>
<comment type="caution">
    <text evidence="9">The sequence shown here is derived from an EMBL/GenBank/DDBJ whole genome shotgun (WGS) entry which is preliminary data.</text>
</comment>